<feature type="short sequence motif" description="DGA/G" evidence="5">
    <location>
        <begin position="153"/>
        <end position="155"/>
    </location>
</feature>
<evidence type="ECO:0000313" key="7">
    <source>
        <dbReference type="EMBL" id="RID87679.1"/>
    </source>
</evidence>
<evidence type="ECO:0000256" key="4">
    <source>
        <dbReference type="ARBA" id="ARBA00023098"/>
    </source>
</evidence>
<keyword evidence="8" id="KW-1185">Reference proteome</keyword>
<keyword evidence="3 5" id="KW-0442">Lipid degradation</keyword>
<dbReference type="PANTHER" id="PTHR14226">
    <property type="entry name" value="NEUROPATHY TARGET ESTERASE/SWISS CHEESE D.MELANOGASTER"/>
    <property type="match status" value="1"/>
</dbReference>
<sequence length="265" mass="29118">MREPKIGLALGSGGARGFAHLGVIRVLQEEGIPIDLIAGSSMGAMVGALFAAGSDIERLYKLSRVFKRKYYLDFTFPKMGFVAGKRVKELIRVFTYGKKLEELDIPVAVVATDIRTGEKVVFQQGPIAPAVRASISIPGIFVPEKIDNHLLVDGGVVDRVPVSVAKQMGADIVIGVDVSHINQEVEITSIYDVIMQSLDILQMELVENREFASDVMIRPRVEKYSSKSFTNISEIISIGEEAARQKVDYIKSCVASWKESCKNEP</sequence>
<dbReference type="GO" id="GO:0016042">
    <property type="term" value="P:lipid catabolic process"/>
    <property type="evidence" value="ECO:0007669"/>
    <property type="project" value="UniProtKB-UniRule"/>
</dbReference>
<comment type="similarity">
    <text evidence="1">Belongs to the NTE family.</text>
</comment>
<dbReference type="InterPro" id="IPR016035">
    <property type="entry name" value="Acyl_Trfase/lysoPLipase"/>
</dbReference>
<dbReference type="GO" id="GO:0046470">
    <property type="term" value="P:phosphatidylcholine metabolic process"/>
    <property type="evidence" value="ECO:0007669"/>
    <property type="project" value="InterPro"/>
</dbReference>
<dbReference type="PROSITE" id="PS51635">
    <property type="entry name" value="PNPLA"/>
    <property type="match status" value="1"/>
</dbReference>
<dbReference type="Pfam" id="PF01734">
    <property type="entry name" value="Patatin"/>
    <property type="match status" value="1"/>
</dbReference>
<gene>
    <name evidence="7" type="ORF">D1953_05710</name>
</gene>
<dbReference type="InterPro" id="IPR001423">
    <property type="entry name" value="LysoPLipase_patatin_CS"/>
</dbReference>
<feature type="short sequence motif" description="GXSXG" evidence="5">
    <location>
        <begin position="39"/>
        <end position="43"/>
    </location>
</feature>
<accession>A0A398BBZ8</accession>
<keyword evidence="4 5" id="KW-0443">Lipid metabolism</keyword>
<dbReference type="InterPro" id="IPR002641">
    <property type="entry name" value="PNPLA_dom"/>
</dbReference>
<evidence type="ECO:0000256" key="3">
    <source>
        <dbReference type="ARBA" id="ARBA00022963"/>
    </source>
</evidence>
<proteinExistence type="inferred from homology"/>
<dbReference type="PANTHER" id="PTHR14226:SF76">
    <property type="entry name" value="NTE FAMILY PROTEIN RSSA"/>
    <property type="match status" value="1"/>
</dbReference>
<dbReference type="Proteomes" id="UP000266016">
    <property type="component" value="Unassembled WGS sequence"/>
</dbReference>
<evidence type="ECO:0000256" key="1">
    <source>
        <dbReference type="ARBA" id="ARBA00006636"/>
    </source>
</evidence>
<comment type="caution">
    <text evidence="5">Lacks conserved residue(s) required for the propagation of feature annotation.</text>
</comment>
<protein>
    <submittedName>
        <fullName evidence="7">Patatin family protein</fullName>
    </submittedName>
</protein>
<dbReference type="RefSeq" id="WP_119116196.1">
    <property type="nucleotide sequence ID" value="NZ_QWVS01000011.1"/>
</dbReference>
<feature type="active site" description="Proton acceptor" evidence="5">
    <location>
        <position position="153"/>
    </location>
</feature>
<feature type="active site" description="Nucleophile" evidence="5">
    <location>
        <position position="41"/>
    </location>
</feature>
<organism evidence="7 8">
    <name type="scientific">Peribacillus asahii</name>
    <dbReference type="NCBI Taxonomy" id="228899"/>
    <lineage>
        <taxon>Bacteria</taxon>
        <taxon>Bacillati</taxon>
        <taxon>Bacillota</taxon>
        <taxon>Bacilli</taxon>
        <taxon>Bacillales</taxon>
        <taxon>Bacillaceae</taxon>
        <taxon>Peribacillus</taxon>
    </lineage>
</organism>
<name>A0A398BBZ8_9BACI</name>
<reference evidence="7 8" key="1">
    <citation type="submission" date="2018-08" db="EMBL/GenBank/DDBJ databases">
        <title>Bacillus jemisoniae sp. nov., Bacillus chryseoplanitiae sp. nov., Bacillus resnikiae sp. nov., and Bacillus frankliniae sp. nov., isolated from Viking spacecraft and associated surfaces.</title>
        <authorList>
            <person name="Seuylemezian A."/>
            <person name="Vaishampayan P."/>
        </authorList>
    </citation>
    <scope>NUCLEOTIDE SEQUENCE [LARGE SCALE GENOMIC DNA]</scope>
    <source>
        <strain evidence="7 8">MA001</strain>
    </source>
</reference>
<evidence type="ECO:0000259" key="6">
    <source>
        <dbReference type="PROSITE" id="PS51635"/>
    </source>
</evidence>
<keyword evidence="2 5" id="KW-0378">Hydrolase</keyword>
<evidence type="ECO:0000256" key="5">
    <source>
        <dbReference type="PROSITE-ProRule" id="PRU01161"/>
    </source>
</evidence>
<dbReference type="InterPro" id="IPR050301">
    <property type="entry name" value="NTE"/>
</dbReference>
<dbReference type="SUPFAM" id="SSF52151">
    <property type="entry name" value="FabD/lysophospholipase-like"/>
    <property type="match status" value="1"/>
</dbReference>
<dbReference type="AlphaFoldDB" id="A0A398BBZ8"/>
<dbReference type="PROSITE" id="PS01237">
    <property type="entry name" value="UPF0028"/>
    <property type="match status" value="1"/>
</dbReference>
<dbReference type="GO" id="GO:0004622">
    <property type="term" value="F:phosphatidylcholine lysophospholipase activity"/>
    <property type="evidence" value="ECO:0007669"/>
    <property type="project" value="InterPro"/>
</dbReference>
<evidence type="ECO:0000313" key="8">
    <source>
        <dbReference type="Proteomes" id="UP000266016"/>
    </source>
</evidence>
<evidence type="ECO:0000256" key="2">
    <source>
        <dbReference type="ARBA" id="ARBA00022801"/>
    </source>
</evidence>
<dbReference type="EMBL" id="QWVS01000011">
    <property type="protein sequence ID" value="RID87679.1"/>
    <property type="molecule type" value="Genomic_DNA"/>
</dbReference>
<feature type="domain" description="PNPLA" evidence="6">
    <location>
        <begin position="8"/>
        <end position="166"/>
    </location>
</feature>
<comment type="caution">
    <text evidence="7">The sequence shown here is derived from an EMBL/GenBank/DDBJ whole genome shotgun (WGS) entry which is preliminary data.</text>
</comment>
<dbReference type="Gene3D" id="3.40.1090.10">
    <property type="entry name" value="Cytosolic phospholipase A2 catalytic domain"/>
    <property type="match status" value="2"/>
</dbReference>